<protein>
    <recommendedName>
        <fullName evidence="2">CAAX prenyl protease 2/Lysostaphin resistance protein A-like domain-containing protein</fullName>
    </recommendedName>
</protein>
<proteinExistence type="predicted"/>
<dbReference type="GO" id="GO:0004175">
    <property type="term" value="F:endopeptidase activity"/>
    <property type="evidence" value="ECO:0007669"/>
    <property type="project" value="UniProtKB-ARBA"/>
</dbReference>
<dbReference type="Pfam" id="PF02517">
    <property type="entry name" value="Rce1-like"/>
    <property type="match status" value="1"/>
</dbReference>
<organism evidence="3 4">
    <name type="scientific">Ekhidna lutea</name>
    <dbReference type="NCBI Taxonomy" id="447679"/>
    <lineage>
        <taxon>Bacteria</taxon>
        <taxon>Pseudomonadati</taxon>
        <taxon>Bacteroidota</taxon>
        <taxon>Cytophagia</taxon>
        <taxon>Cytophagales</taxon>
        <taxon>Reichenbachiellaceae</taxon>
        <taxon>Ekhidna</taxon>
    </lineage>
</organism>
<dbReference type="OrthoDB" id="324900at2"/>
<keyword evidence="1" id="KW-1133">Transmembrane helix</keyword>
<feature type="domain" description="CAAX prenyl protease 2/Lysostaphin resistance protein A-like" evidence="2">
    <location>
        <begin position="81"/>
        <end position="172"/>
    </location>
</feature>
<dbReference type="EMBL" id="FZPD01000002">
    <property type="protein sequence ID" value="SNS82623.1"/>
    <property type="molecule type" value="Genomic_DNA"/>
</dbReference>
<feature type="transmembrane region" description="Helical" evidence="1">
    <location>
        <begin position="198"/>
        <end position="219"/>
    </location>
</feature>
<dbReference type="PANTHER" id="PTHR39430">
    <property type="entry name" value="MEMBRANE-ASSOCIATED PROTEASE-RELATED"/>
    <property type="match status" value="1"/>
</dbReference>
<evidence type="ECO:0000256" key="1">
    <source>
        <dbReference type="SAM" id="Phobius"/>
    </source>
</evidence>
<feature type="transmembrane region" description="Helical" evidence="1">
    <location>
        <begin position="80"/>
        <end position="102"/>
    </location>
</feature>
<dbReference type="GO" id="GO:0080120">
    <property type="term" value="P:CAAX-box protein maturation"/>
    <property type="evidence" value="ECO:0007669"/>
    <property type="project" value="UniProtKB-ARBA"/>
</dbReference>
<sequence>MLGIIIQLVISWALLYWLESKNLNALGLLPTKQRLIQFVSGFLISSLMCVVYFQIQTTVTSTEWRLNPTYGLMEGLGSTWYMVKSVLFEELIFRGILLFILIKRIGVQKSCLISAVSFGIYHWFSYGIIGSPIQMIFVFLLTGTWGFMFAHAFAKTGSLYLPIALHLGWNLVQLVVFSQGGFGDQLLISSGGVEAKGLVSLGVFSIQWLGVPLILFFYLKHLGNKLKVPVENNKR</sequence>
<keyword evidence="1" id="KW-0812">Transmembrane</keyword>
<dbReference type="AlphaFoldDB" id="A0A239HNY8"/>
<feature type="transmembrane region" description="Helical" evidence="1">
    <location>
        <begin position="35"/>
        <end position="55"/>
    </location>
</feature>
<dbReference type="Proteomes" id="UP000198393">
    <property type="component" value="Unassembled WGS sequence"/>
</dbReference>
<accession>A0A239HNY8</accession>
<evidence type="ECO:0000313" key="3">
    <source>
        <dbReference type="EMBL" id="SNS82623.1"/>
    </source>
</evidence>
<dbReference type="PANTHER" id="PTHR39430:SF1">
    <property type="entry name" value="PROTEASE"/>
    <property type="match status" value="1"/>
</dbReference>
<evidence type="ECO:0000313" key="4">
    <source>
        <dbReference type="Proteomes" id="UP000198393"/>
    </source>
</evidence>
<evidence type="ECO:0000259" key="2">
    <source>
        <dbReference type="Pfam" id="PF02517"/>
    </source>
</evidence>
<reference evidence="3 4" key="1">
    <citation type="submission" date="2017-06" db="EMBL/GenBank/DDBJ databases">
        <authorList>
            <person name="Kim H.J."/>
            <person name="Triplett B.A."/>
        </authorList>
    </citation>
    <scope>NUCLEOTIDE SEQUENCE [LARGE SCALE GENOMIC DNA]</scope>
    <source>
        <strain evidence="3 4">DSM 19307</strain>
    </source>
</reference>
<name>A0A239HNY8_EKHLU</name>
<gene>
    <name evidence="3" type="ORF">SAMN05421640_1401</name>
</gene>
<keyword evidence="4" id="KW-1185">Reference proteome</keyword>
<dbReference type="InterPro" id="IPR003675">
    <property type="entry name" value="Rce1/LyrA-like_dom"/>
</dbReference>
<dbReference type="RefSeq" id="WP_089356138.1">
    <property type="nucleotide sequence ID" value="NZ_FZPD01000002.1"/>
</dbReference>
<keyword evidence="1" id="KW-0472">Membrane</keyword>